<reference evidence="2 3" key="1">
    <citation type="journal article" date="2020" name="Genome Biol. Evol.">
        <title>Comparative genomics of strictly vertically transmitted, feminizing microsporidia endosymbionts of amphipod crustaceans.</title>
        <authorList>
            <person name="Cormier A."/>
            <person name="Chebbi M.A."/>
            <person name="Giraud I."/>
            <person name="Wattier R."/>
            <person name="Teixeira M."/>
            <person name="Gilbert C."/>
            <person name="Rigaud T."/>
            <person name="Cordaux R."/>
        </authorList>
    </citation>
    <scope>NUCLEOTIDE SEQUENCE [LARGE SCALE GENOMIC DNA]</scope>
    <source>
        <strain evidence="2 3">Ou3-Ou53</strain>
    </source>
</reference>
<dbReference type="Proteomes" id="UP000740883">
    <property type="component" value="Unassembled WGS sequence"/>
</dbReference>
<dbReference type="PANTHER" id="PTHR22957">
    <property type="entry name" value="TBC1 DOMAIN FAMILY MEMBER GTPASE-ACTIVATING PROTEIN"/>
    <property type="match status" value="1"/>
</dbReference>
<keyword evidence="3" id="KW-1185">Reference proteome</keyword>
<dbReference type="Gene3D" id="1.10.8.270">
    <property type="entry name" value="putative rabgap domain of human tbc1 domain family member 14 like domains"/>
    <property type="match status" value="1"/>
</dbReference>
<organism evidence="2 3">
    <name type="scientific">Nosema granulosis</name>
    <dbReference type="NCBI Taxonomy" id="83296"/>
    <lineage>
        <taxon>Eukaryota</taxon>
        <taxon>Fungi</taxon>
        <taxon>Fungi incertae sedis</taxon>
        <taxon>Microsporidia</taxon>
        <taxon>Nosematidae</taxon>
        <taxon>Nosema</taxon>
    </lineage>
</organism>
<proteinExistence type="predicted"/>
<dbReference type="AlphaFoldDB" id="A0A9P6L093"/>
<name>A0A9P6L093_9MICR</name>
<feature type="domain" description="Rab-GAP TBC" evidence="1">
    <location>
        <begin position="160"/>
        <end position="330"/>
    </location>
</feature>
<gene>
    <name evidence="2" type="primary">Tbc1d22a</name>
    <name evidence="2" type="ORF">NGRA_0729</name>
</gene>
<dbReference type="InterPro" id="IPR035969">
    <property type="entry name" value="Rab-GAP_TBC_sf"/>
</dbReference>
<evidence type="ECO:0000259" key="1">
    <source>
        <dbReference type="PROSITE" id="PS50086"/>
    </source>
</evidence>
<dbReference type="SUPFAM" id="SSF47923">
    <property type="entry name" value="Ypt/Rab-GAP domain of gyp1p"/>
    <property type="match status" value="2"/>
</dbReference>
<protein>
    <submittedName>
        <fullName evidence="2">TBC1 domain family member 22A</fullName>
    </submittedName>
</protein>
<dbReference type="OrthoDB" id="26371at2759"/>
<evidence type="ECO:0000313" key="2">
    <source>
        <dbReference type="EMBL" id="KAF9764226.1"/>
    </source>
</evidence>
<dbReference type="PROSITE" id="PS50086">
    <property type="entry name" value="TBC_RABGAP"/>
    <property type="match status" value="1"/>
</dbReference>
<dbReference type="PANTHER" id="PTHR22957:SF26">
    <property type="entry name" value="LD44506P"/>
    <property type="match status" value="1"/>
</dbReference>
<sequence length="394" mass="46686">MSKNLLSVNLFTEAIVDPKEIKHNIVEHHQEYNPFIWKILLETVGLVSKNLEKDDFYNDIEYKLLYQYSFVEYLASYSLRMQSPNTNKEILIPYFSGIIVEKIERDKQNIDQNKDLNEENPLFFDCLGSCESLYNNVLKESSEEIKYVNEVLKNVLKDENIDKTRVKLIYRYPLKISSKILHQIHIDIKRLSIDSKKVGDKDISYMYYNILVLVSHRRPALGYIQGMADILVPFIVEYANQDIQTAESSAYFCYLKLIDKIQDNITGLQGDLLFLLQSKLEQIDPDMFSFLKHSKLEIHMFAFRWFNCLYIREFPYALYRHILTTMLCYEDPNDFLVYFGVSLLLHFKNQLYLHDFSDNIIILQNINTYEWTENIIIELLNTTSVYFKTFGKIK</sequence>
<dbReference type="GO" id="GO:0005096">
    <property type="term" value="F:GTPase activator activity"/>
    <property type="evidence" value="ECO:0007669"/>
    <property type="project" value="TreeGrafter"/>
</dbReference>
<evidence type="ECO:0000313" key="3">
    <source>
        <dbReference type="Proteomes" id="UP000740883"/>
    </source>
</evidence>
<dbReference type="SMART" id="SM00164">
    <property type="entry name" value="TBC"/>
    <property type="match status" value="1"/>
</dbReference>
<dbReference type="InterPro" id="IPR000195">
    <property type="entry name" value="Rab-GAP-TBC_dom"/>
</dbReference>
<accession>A0A9P6L093</accession>
<comment type="caution">
    <text evidence="2">The sequence shown here is derived from an EMBL/GenBank/DDBJ whole genome shotgun (WGS) entry which is preliminary data.</text>
</comment>
<dbReference type="Gene3D" id="1.10.472.80">
    <property type="entry name" value="Ypt/Rab-GAP domain of gyp1p, domain 3"/>
    <property type="match status" value="1"/>
</dbReference>
<dbReference type="EMBL" id="SBJO01000031">
    <property type="protein sequence ID" value="KAF9764226.1"/>
    <property type="molecule type" value="Genomic_DNA"/>
</dbReference>
<dbReference type="Pfam" id="PF00566">
    <property type="entry name" value="RabGAP-TBC"/>
    <property type="match status" value="1"/>
</dbReference>